<evidence type="ECO:0000313" key="2">
    <source>
        <dbReference type="EMBL" id="GFS74976.1"/>
    </source>
</evidence>
<organism evidence="2 3">
    <name type="scientific">Nephila pilipes</name>
    <name type="common">Giant wood spider</name>
    <name type="synonym">Nephila maculata</name>
    <dbReference type="NCBI Taxonomy" id="299642"/>
    <lineage>
        <taxon>Eukaryota</taxon>
        <taxon>Metazoa</taxon>
        <taxon>Ecdysozoa</taxon>
        <taxon>Arthropoda</taxon>
        <taxon>Chelicerata</taxon>
        <taxon>Arachnida</taxon>
        <taxon>Araneae</taxon>
        <taxon>Araneomorphae</taxon>
        <taxon>Entelegynae</taxon>
        <taxon>Araneoidea</taxon>
        <taxon>Nephilidae</taxon>
        <taxon>Nephila</taxon>
    </lineage>
</organism>
<keyword evidence="3" id="KW-1185">Reference proteome</keyword>
<accession>A0A8X6MS29</accession>
<dbReference type="AlphaFoldDB" id="A0A8X6MS29"/>
<sequence>MVGVFGKPITPNLIACRLFLAVFSVSLIVQTLVLVTRRNFKLPRFKDPRYAIRFCVVLKKKVNETVHMLREAYGNITMTQNMFYRWHKMFRKDIEDS</sequence>
<dbReference type="Proteomes" id="UP000887013">
    <property type="component" value="Unassembled WGS sequence"/>
</dbReference>
<keyword evidence="1" id="KW-0812">Transmembrane</keyword>
<gene>
    <name evidence="2" type="ORF">NPIL_601231</name>
</gene>
<feature type="transmembrane region" description="Helical" evidence="1">
    <location>
        <begin position="12"/>
        <end position="35"/>
    </location>
</feature>
<comment type="caution">
    <text evidence="2">The sequence shown here is derived from an EMBL/GenBank/DDBJ whole genome shotgun (WGS) entry which is preliminary data.</text>
</comment>
<keyword evidence="1" id="KW-1133">Transmembrane helix</keyword>
<reference evidence="2" key="1">
    <citation type="submission" date="2020-08" db="EMBL/GenBank/DDBJ databases">
        <title>Multicomponent nature underlies the extraordinary mechanical properties of spider dragline silk.</title>
        <authorList>
            <person name="Kono N."/>
            <person name="Nakamura H."/>
            <person name="Mori M."/>
            <person name="Yoshida Y."/>
            <person name="Ohtoshi R."/>
            <person name="Malay A.D."/>
            <person name="Moran D.A.P."/>
            <person name="Tomita M."/>
            <person name="Numata K."/>
            <person name="Arakawa K."/>
        </authorList>
    </citation>
    <scope>NUCLEOTIDE SEQUENCE</scope>
</reference>
<keyword evidence="1" id="KW-0472">Membrane</keyword>
<name>A0A8X6MS29_NEPPI</name>
<evidence type="ECO:0000256" key="1">
    <source>
        <dbReference type="SAM" id="Phobius"/>
    </source>
</evidence>
<dbReference type="Gene3D" id="1.10.10.1450">
    <property type="match status" value="1"/>
</dbReference>
<proteinExistence type="predicted"/>
<dbReference type="EMBL" id="BMAW01096511">
    <property type="protein sequence ID" value="GFS74976.1"/>
    <property type="molecule type" value="Genomic_DNA"/>
</dbReference>
<dbReference type="OrthoDB" id="6759066at2759"/>
<evidence type="ECO:0000313" key="3">
    <source>
        <dbReference type="Proteomes" id="UP000887013"/>
    </source>
</evidence>
<evidence type="ECO:0008006" key="4">
    <source>
        <dbReference type="Google" id="ProtNLM"/>
    </source>
</evidence>
<protein>
    <recommendedName>
        <fullName evidence="4">Mos1 transposase HTH domain-containing protein</fullName>
    </recommendedName>
</protein>